<feature type="region of interest" description="Disordered" evidence="1">
    <location>
        <begin position="19"/>
        <end position="56"/>
    </location>
</feature>
<dbReference type="OrthoDB" id="10469341at2759"/>
<keyword evidence="2" id="KW-0732">Signal</keyword>
<evidence type="ECO:0000313" key="4">
    <source>
        <dbReference type="Proteomes" id="UP000249497"/>
    </source>
</evidence>
<gene>
    <name evidence="3" type="ORF">BO86DRAFT_106148</name>
</gene>
<keyword evidence="4" id="KW-1185">Reference proteome</keyword>
<dbReference type="GeneID" id="37169586"/>
<evidence type="ECO:0000256" key="2">
    <source>
        <dbReference type="SAM" id="SignalP"/>
    </source>
</evidence>
<dbReference type="EMBL" id="KZ824798">
    <property type="protein sequence ID" value="RAH81065.1"/>
    <property type="molecule type" value="Genomic_DNA"/>
</dbReference>
<evidence type="ECO:0000313" key="3">
    <source>
        <dbReference type="EMBL" id="RAH81065.1"/>
    </source>
</evidence>
<feature type="signal peptide" evidence="2">
    <location>
        <begin position="1"/>
        <end position="19"/>
    </location>
</feature>
<feature type="chain" id="PRO_5035850665" evidence="2">
    <location>
        <begin position="20"/>
        <end position="118"/>
    </location>
</feature>
<dbReference type="AlphaFoldDB" id="A0A8T8WZ20"/>
<feature type="region of interest" description="Disordered" evidence="1">
    <location>
        <begin position="99"/>
        <end position="118"/>
    </location>
</feature>
<dbReference type="RefSeq" id="XP_025526959.1">
    <property type="nucleotide sequence ID" value="XM_025665894.1"/>
</dbReference>
<accession>A0A8T8WZ20</accession>
<sequence length="118" mass="13370">MIKLVITFYLSIYLFISQPQTPDRDHPRKQVKEPRAIDDDLERKVPYPTGIPTSHATGARERGFSLLDSFSSRSFLHSRSRFVLTFRLSISILPHPPNNFSGLGTNGDTARVSVRSLQ</sequence>
<reference evidence="3 4" key="1">
    <citation type="submission" date="2018-02" db="EMBL/GenBank/DDBJ databases">
        <title>The genomes of Aspergillus section Nigri reveals drivers in fungal speciation.</title>
        <authorList>
            <consortium name="DOE Joint Genome Institute"/>
            <person name="Vesth T.C."/>
            <person name="Nybo J."/>
            <person name="Theobald S."/>
            <person name="Brandl J."/>
            <person name="Frisvad J.C."/>
            <person name="Nielsen K.F."/>
            <person name="Lyhne E.K."/>
            <person name="Kogle M.E."/>
            <person name="Kuo A."/>
            <person name="Riley R."/>
            <person name="Clum A."/>
            <person name="Nolan M."/>
            <person name="Lipzen A."/>
            <person name="Salamov A."/>
            <person name="Henrissat B."/>
            <person name="Wiebenga A."/>
            <person name="De vries R.P."/>
            <person name="Grigoriev I.V."/>
            <person name="Mortensen U.H."/>
            <person name="Andersen M.R."/>
            <person name="Baker S.E."/>
        </authorList>
    </citation>
    <scope>NUCLEOTIDE SEQUENCE [LARGE SCALE GENOMIC DNA]</scope>
    <source>
        <strain evidence="3 4">CBS 114.51</strain>
    </source>
</reference>
<dbReference type="Proteomes" id="UP000249497">
    <property type="component" value="Unassembled WGS sequence"/>
</dbReference>
<proteinExistence type="predicted"/>
<feature type="compositionally biased region" description="Basic and acidic residues" evidence="1">
    <location>
        <begin position="22"/>
        <end position="45"/>
    </location>
</feature>
<feature type="compositionally biased region" description="Polar residues" evidence="1">
    <location>
        <begin position="99"/>
        <end position="108"/>
    </location>
</feature>
<evidence type="ECO:0000256" key="1">
    <source>
        <dbReference type="SAM" id="MobiDB-lite"/>
    </source>
</evidence>
<name>A0A8T8WZ20_ASPJA</name>
<organism evidence="3 4">
    <name type="scientific">Aspergillus japonicus CBS 114.51</name>
    <dbReference type="NCBI Taxonomy" id="1448312"/>
    <lineage>
        <taxon>Eukaryota</taxon>
        <taxon>Fungi</taxon>
        <taxon>Dikarya</taxon>
        <taxon>Ascomycota</taxon>
        <taxon>Pezizomycotina</taxon>
        <taxon>Eurotiomycetes</taxon>
        <taxon>Eurotiomycetidae</taxon>
        <taxon>Eurotiales</taxon>
        <taxon>Aspergillaceae</taxon>
        <taxon>Aspergillus</taxon>
        <taxon>Aspergillus subgen. Circumdati</taxon>
    </lineage>
</organism>
<protein>
    <submittedName>
        <fullName evidence="3">Uncharacterized protein</fullName>
    </submittedName>
</protein>